<dbReference type="InterPro" id="IPR001709">
    <property type="entry name" value="Flavoprot_Pyr_Nucl_cyt_Rdtase"/>
</dbReference>
<dbReference type="PROSITE" id="PS51384">
    <property type="entry name" value="FAD_FR"/>
    <property type="match status" value="1"/>
</dbReference>
<keyword evidence="6" id="KW-0349">Heme</keyword>
<dbReference type="InterPro" id="IPR017927">
    <property type="entry name" value="FAD-bd_FR_type"/>
</dbReference>
<dbReference type="PRINTS" id="PR00369">
    <property type="entry name" value="FLAVODOXIN"/>
</dbReference>
<dbReference type="EC" id="1.14.13.39" evidence="5"/>
<dbReference type="SUPFAM" id="SSF52218">
    <property type="entry name" value="Flavoproteins"/>
    <property type="match status" value="1"/>
</dbReference>
<dbReference type="PANTHER" id="PTHR43410">
    <property type="entry name" value="NITRIC OXIDE SYNTHASE OXYGENASE"/>
    <property type="match status" value="1"/>
</dbReference>
<keyword evidence="13" id="KW-0560">Oxidoreductase</keyword>
<keyword evidence="11" id="KW-0521">NADP</keyword>
<keyword evidence="8" id="KW-0288">FMN</keyword>
<protein>
    <recommendedName>
        <fullName evidence="5">nitric-oxide synthase (NADPH)</fullName>
        <ecNumber evidence="5">1.14.13.39</ecNumber>
    </recommendedName>
</protein>
<comment type="similarity">
    <text evidence="4">Belongs to the NOS family.</text>
</comment>
<dbReference type="Gene3D" id="2.40.30.10">
    <property type="entry name" value="Translation factors"/>
    <property type="match status" value="1"/>
</dbReference>
<dbReference type="PROSITE" id="PS50902">
    <property type="entry name" value="FLAVODOXIN_LIKE"/>
    <property type="match status" value="1"/>
</dbReference>
<dbReference type="GO" id="GO:0005516">
    <property type="term" value="F:calmodulin binding"/>
    <property type="evidence" value="ECO:0007669"/>
    <property type="project" value="UniProtKB-KW"/>
</dbReference>
<dbReference type="Pfam" id="PF00667">
    <property type="entry name" value="FAD_binding_1"/>
    <property type="match status" value="1"/>
</dbReference>
<evidence type="ECO:0000256" key="14">
    <source>
        <dbReference type="ARBA" id="ARBA00023004"/>
    </source>
</evidence>
<evidence type="ECO:0000256" key="8">
    <source>
        <dbReference type="ARBA" id="ARBA00022643"/>
    </source>
</evidence>
<evidence type="ECO:0000256" key="6">
    <source>
        <dbReference type="ARBA" id="ARBA00022617"/>
    </source>
</evidence>
<evidence type="ECO:0000256" key="9">
    <source>
        <dbReference type="ARBA" id="ARBA00022723"/>
    </source>
</evidence>
<dbReference type="EMBL" id="AJVK01005407">
    <property type="status" value="NOT_ANNOTATED_CDS"/>
    <property type="molecule type" value="Genomic_DNA"/>
</dbReference>
<evidence type="ECO:0000256" key="10">
    <source>
        <dbReference type="ARBA" id="ARBA00022827"/>
    </source>
</evidence>
<dbReference type="Pfam" id="PF00258">
    <property type="entry name" value="Flavodoxin_1"/>
    <property type="match status" value="1"/>
</dbReference>
<keyword evidence="7" id="KW-0285">Flavoprotein</keyword>
<evidence type="ECO:0000256" key="4">
    <source>
        <dbReference type="ARBA" id="ARBA00006267"/>
    </source>
</evidence>
<dbReference type="VEuPathDB" id="VectorBase:PPAPM1_005194"/>
<dbReference type="GO" id="GO:0046872">
    <property type="term" value="F:metal ion binding"/>
    <property type="evidence" value="ECO:0007669"/>
    <property type="project" value="UniProtKB-KW"/>
</dbReference>
<evidence type="ECO:0000256" key="11">
    <source>
        <dbReference type="ARBA" id="ARBA00022857"/>
    </source>
</evidence>
<dbReference type="Gene3D" id="3.40.50.80">
    <property type="entry name" value="Nucleotide-binding domain of ferredoxin-NADP reductase (FNR) module"/>
    <property type="match status" value="1"/>
</dbReference>
<dbReference type="GO" id="GO:0010181">
    <property type="term" value="F:FMN binding"/>
    <property type="evidence" value="ECO:0007669"/>
    <property type="project" value="InterPro"/>
</dbReference>
<dbReference type="Gene3D" id="1.20.990.10">
    <property type="entry name" value="NADPH-cytochrome p450 Reductase, Chain A, domain 3"/>
    <property type="match status" value="1"/>
</dbReference>
<dbReference type="GO" id="GO:0004517">
    <property type="term" value="F:nitric-oxide synthase activity"/>
    <property type="evidence" value="ECO:0007669"/>
    <property type="project" value="UniProtKB-EC"/>
</dbReference>
<evidence type="ECO:0000256" key="7">
    <source>
        <dbReference type="ARBA" id="ARBA00022630"/>
    </source>
</evidence>
<dbReference type="FunFam" id="3.40.50.80:FF:000003">
    <property type="entry name" value="Nitric oxide synthase"/>
    <property type="match status" value="1"/>
</dbReference>
<dbReference type="InterPro" id="IPR001433">
    <property type="entry name" value="OxRdtase_FAD/NAD-bd"/>
</dbReference>
<dbReference type="VEuPathDB" id="VectorBase:PPAI005983"/>
<dbReference type="PRINTS" id="PR00371">
    <property type="entry name" value="FPNCR"/>
</dbReference>
<proteinExistence type="inferred from homology"/>
<comment type="cofactor">
    <cofactor evidence="3">
        <name>FAD</name>
        <dbReference type="ChEBI" id="CHEBI:57692"/>
    </cofactor>
</comment>
<dbReference type="FunFam" id="1.20.990.10:FF:000002">
    <property type="entry name" value="Nitric oxide synthase"/>
    <property type="match status" value="1"/>
</dbReference>
<evidence type="ECO:0000256" key="1">
    <source>
        <dbReference type="ARBA" id="ARBA00001917"/>
    </source>
</evidence>
<accession>A0A1B0DDL2</accession>
<keyword evidence="10" id="KW-0274">FAD</keyword>
<evidence type="ECO:0000256" key="5">
    <source>
        <dbReference type="ARBA" id="ARBA00012989"/>
    </source>
</evidence>
<dbReference type="EMBL" id="AJVK01005410">
    <property type="status" value="NOT_ANNOTATED_CDS"/>
    <property type="molecule type" value="Genomic_DNA"/>
</dbReference>
<dbReference type="InterPro" id="IPR050607">
    <property type="entry name" value="NOS"/>
</dbReference>
<dbReference type="InterPro" id="IPR023173">
    <property type="entry name" value="NADPH_Cyt_P450_Rdtase_alpha"/>
</dbReference>
<sequence>MLKMQILRDTIVDTMILFDTGLPSSSKAFIKANSRKDNSADGRKMDRLDSLRGGSTATPENMSAEAFGPLSNVHFAVFALGSSAYPNFCAFGKYVDNLLGELGGERIMKLTTGDEISGQEQEFHKWAPEVFKVACETFCLDSDETSTSWNVGQESLTESTVRFSATPTTRPMDAALGDYHNRKVIIGSIKKPATNLQSGTSSERLTILVEILADGISYEPGDHVGIIPENRQDIVNGIIERLTGVENPDVPVQLEILKENHTSNGINKEWVPHGKIQACSLRTLFTRYLDITTTPSRQILKLLSTYCKNPDDEKKLTTLANDSAAYEEWRYFRIPHLLEVLQEFPSCRPTAAVLVGNLMPLQPRFYSISSSLKKHRDEVHLTVAIVKYKTQDGYGPEHYGVCSNYLNELKANDNVYFFVRSAPGFHIPTDTSRPIILIGPGTGIAPFRSFWQHWEMDQTEGISIPKVWLLFGCRTSSLDLYRTEKEELVQKNVLNRVFLALSRDSIVPKTYVQDIALQEADAIYNLLVVEKGHVFVCGDVTMAEHVYQTLRKIISAKESKYESDAEKFMLQLRDENRYHEDIFGITLRTAEVHNKSRESARNRMASQP</sequence>
<evidence type="ECO:0000256" key="12">
    <source>
        <dbReference type="ARBA" id="ARBA00022860"/>
    </source>
</evidence>
<dbReference type="InterPro" id="IPR029039">
    <property type="entry name" value="Flavoprotein-like_sf"/>
</dbReference>
<keyword evidence="14" id="KW-0408">Iron</keyword>
<dbReference type="EnsemblMetazoa" id="PPAI005983-RA">
    <property type="protein sequence ID" value="PPAI005983-PA"/>
    <property type="gene ID" value="PPAI005983"/>
</dbReference>
<dbReference type="SUPFAM" id="SSF52343">
    <property type="entry name" value="Ferredoxin reductase-like, C-terminal NADP-linked domain"/>
    <property type="match status" value="1"/>
</dbReference>
<dbReference type="InterPro" id="IPR001094">
    <property type="entry name" value="Flavdoxin-like"/>
</dbReference>
<evidence type="ECO:0000313" key="16">
    <source>
        <dbReference type="Proteomes" id="UP000092462"/>
    </source>
</evidence>
<dbReference type="InterPro" id="IPR008254">
    <property type="entry name" value="Flavodoxin/NO_synth"/>
</dbReference>
<keyword evidence="9" id="KW-0479">Metal-binding</keyword>
<dbReference type="Pfam" id="PF00175">
    <property type="entry name" value="NAD_binding_1"/>
    <property type="match status" value="1"/>
</dbReference>
<comment type="cofactor">
    <cofactor evidence="1">
        <name>FMN</name>
        <dbReference type="ChEBI" id="CHEBI:58210"/>
    </cofactor>
</comment>
<dbReference type="EMBL" id="AJVK01005408">
    <property type="status" value="NOT_ANNOTATED_CDS"/>
    <property type="molecule type" value="Genomic_DNA"/>
</dbReference>
<evidence type="ECO:0000256" key="3">
    <source>
        <dbReference type="ARBA" id="ARBA00001974"/>
    </source>
</evidence>
<keyword evidence="12" id="KW-0112">Calmodulin-binding</keyword>
<dbReference type="SUPFAM" id="SSF63380">
    <property type="entry name" value="Riboflavin synthase domain-like"/>
    <property type="match status" value="1"/>
</dbReference>
<evidence type="ECO:0000256" key="2">
    <source>
        <dbReference type="ARBA" id="ARBA00001970"/>
    </source>
</evidence>
<dbReference type="InterPro" id="IPR003097">
    <property type="entry name" value="CysJ-like_FAD-binding"/>
</dbReference>
<dbReference type="Gene3D" id="3.40.50.360">
    <property type="match status" value="1"/>
</dbReference>
<dbReference type="Proteomes" id="UP000092462">
    <property type="component" value="Unassembled WGS sequence"/>
</dbReference>
<comment type="cofactor">
    <cofactor evidence="2">
        <name>heme b</name>
        <dbReference type="ChEBI" id="CHEBI:60344"/>
    </cofactor>
</comment>
<dbReference type="EMBL" id="AJVK01005409">
    <property type="status" value="NOT_ANNOTATED_CDS"/>
    <property type="molecule type" value="Genomic_DNA"/>
</dbReference>
<dbReference type="InterPro" id="IPR017938">
    <property type="entry name" value="Riboflavin_synthase-like_b-brl"/>
</dbReference>
<reference evidence="15" key="1">
    <citation type="submission" date="2022-08" db="UniProtKB">
        <authorList>
            <consortium name="EnsemblMetazoa"/>
        </authorList>
    </citation>
    <scope>IDENTIFICATION</scope>
    <source>
        <strain evidence="15">Israel</strain>
    </source>
</reference>
<evidence type="ECO:0000256" key="13">
    <source>
        <dbReference type="ARBA" id="ARBA00023002"/>
    </source>
</evidence>
<evidence type="ECO:0000313" key="15">
    <source>
        <dbReference type="EnsemblMetazoa" id="PPAI005983-PA"/>
    </source>
</evidence>
<dbReference type="InterPro" id="IPR039261">
    <property type="entry name" value="FNR_nucleotide-bd"/>
</dbReference>
<dbReference type="PANTHER" id="PTHR43410:SF1">
    <property type="entry name" value="NITRIC OXIDE SYNTHASE"/>
    <property type="match status" value="1"/>
</dbReference>
<organism evidence="15 16">
    <name type="scientific">Phlebotomus papatasi</name>
    <name type="common">Sandfly</name>
    <dbReference type="NCBI Taxonomy" id="29031"/>
    <lineage>
        <taxon>Eukaryota</taxon>
        <taxon>Metazoa</taxon>
        <taxon>Ecdysozoa</taxon>
        <taxon>Arthropoda</taxon>
        <taxon>Hexapoda</taxon>
        <taxon>Insecta</taxon>
        <taxon>Pterygota</taxon>
        <taxon>Neoptera</taxon>
        <taxon>Endopterygota</taxon>
        <taxon>Diptera</taxon>
        <taxon>Nematocera</taxon>
        <taxon>Psychodoidea</taxon>
        <taxon>Psychodidae</taxon>
        <taxon>Phlebotomus</taxon>
        <taxon>Phlebotomus</taxon>
    </lineage>
</organism>
<keyword evidence="16" id="KW-1185">Reference proteome</keyword>
<name>A0A1B0DDL2_PHLPP</name>
<dbReference type="AlphaFoldDB" id="A0A1B0DDL2"/>